<dbReference type="Proteomes" id="UP001328107">
    <property type="component" value="Unassembled WGS sequence"/>
</dbReference>
<feature type="non-terminal residue" evidence="1">
    <location>
        <position position="64"/>
    </location>
</feature>
<proteinExistence type="predicted"/>
<evidence type="ECO:0000313" key="2">
    <source>
        <dbReference type="Proteomes" id="UP001328107"/>
    </source>
</evidence>
<reference evidence="2" key="1">
    <citation type="submission" date="2022-10" db="EMBL/GenBank/DDBJ databases">
        <title>Genome assembly of Pristionchus species.</title>
        <authorList>
            <person name="Yoshida K."/>
            <person name="Sommer R.J."/>
        </authorList>
    </citation>
    <scope>NUCLEOTIDE SEQUENCE [LARGE SCALE GENOMIC DNA]</scope>
    <source>
        <strain evidence="2">RS5460</strain>
    </source>
</reference>
<comment type="caution">
    <text evidence="1">The sequence shown here is derived from an EMBL/GenBank/DDBJ whole genome shotgun (WGS) entry which is preliminary data.</text>
</comment>
<sequence length="64" mass="7470">KESMRARARQWIEGTIWRQVVVEENAKVLIALLRLVNVMLVRPPFVRKEWGTKKMAKRGLPAIT</sequence>
<accession>A0AAN5CC92</accession>
<name>A0AAN5CC92_9BILA</name>
<dbReference type="AlphaFoldDB" id="A0AAN5CC92"/>
<feature type="non-terminal residue" evidence="1">
    <location>
        <position position="1"/>
    </location>
</feature>
<keyword evidence="2" id="KW-1185">Reference proteome</keyword>
<organism evidence="1 2">
    <name type="scientific">Pristionchus mayeri</name>
    <dbReference type="NCBI Taxonomy" id="1317129"/>
    <lineage>
        <taxon>Eukaryota</taxon>
        <taxon>Metazoa</taxon>
        <taxon>Ecdysozoa</taxon>
        <taxon>Nematoda</taxon>
        <taxon>Chromadorea</taxon>
        <taxon>Rhabditida</taxon>
        <taxon>Rhabditina</taxon>
        <taxon>Diplogasteromorpha</taxon>
        <taxon>Diplogasteroidea</taxon>
        <taxon>Neodiplogasteridae</taxon>
        <taxon>Pristionchus</taxon>
    </lineage>
</organism>
<evidence type="ECO:0000313" key="1">
    <source>
        <dbReference type="EMBL" id="GMR36021.1"/>
    </source>
</evidence>
<dbReference type="EMBL" id="BTRK01000002">
    <property type="protein sequence ID" value="GMR36021.1"/>
    <property type="molecule type" value="Genomic_DNA"/>
</dbReference>
<protein>
    <submittedName>
        <fullName evidence="1">Uncharacterized protein</fullName>
    </submittedName>
</protein>
<gene>
    <name evidence="1" type="ORF">PMAYCL1PPCAC_06216</name>
</gene>